<dbReference type="GO" id="GO:0043565">
    <property type="term" value="F:sequence-specific DNA binding"/>
    <property type="evidence" value="ECO:0007669"/>
    <property type="project" value="InterPro"/>
</dbReference>
<reference evidence="5 6" key="1">
    <citation type="submission" date="2015-09" db="EMBL/GenBank/DDBJ databases">
        <authorList>
            <consortium name="Pathogen Informatics"/>
        </authorList>
    </citation>
    <scope>NUCLEOTIDE SEQUENCE [LARGE SCALE GENOMIC DNA]</scope>
    <source>
        <strain evidence="5 6">2789STDY5834855</strain>
    </source>
</reference>
<feature type="domain" description="HTH araC/xylS-type" evidence="4">
    <location>
        <begin position="173"/>
        <end position="271"/>
    </location>
</feature>
<dbReference type="EMBL" id="CYZV01000002">
    <property type="protein sequence ID" value="CUN58040.1"/>
    <property type="molecule type" value="Genomic_DNA"/>
</dbReference>
<protein>
    <submittedName>
        <fullName evidence="5">Msm operon regulatory protein MsmR</fullName>
    </submittedName>
</protein>
<dbReference type="PROSITE" id="PS00041">
    <property type="entry name" value="HTH_ARAC_FAMILY_1"/>
    <property type="match status" value="1"/>
</dbReference>
<dbReference type="GO" id="GO:0003700">
    <property type="term" value="F:DNA-binding transcription factor activity"/>
    <property type="evidence" value="ECO:0007669"/>
    <property type="project" value="InterPro"/>
</dbReference>
<evidence type="ECO:0000256" key="3">
    <source>
        <dbReference type="ARBA" id="ARBA00023163"/>
    </source>
</evidence>
<dbReference type="AlphaFoldDB" id="A0A173Y390"/>
<dbReference type="PANTHER" id="PTHR43280:SF2">
    <property type="entry name" value="HTH-TYPE TRANSCRIPTIONAL REGULATOR EXSA"/>
    <property type="match status" value="1"/>
</dbReference>
<dbReference type="PANTHER" id="PTHR43280">
    <property type="entry name" value="ARAC-FAMILY TRANSCRIPTIONAL REGULATOR"/>
    <property type="match status" value="1"/>
</dbReference>
<keyword evidence="3" id="KW-0804">Transcription</keyword>
<proteinExistence type="predicted"/>
<evidence type="ECO:0000313" key="6">
    <source>
        <dbReference type="Proteomes" id="UP000095558"/>
    </source>
</evidence>
<dbReference type="InterPro" id="IPR018060">
    <property type="entry name" value="HTH_AraC"/>
</dbReference>
<dbReference type="InterPro" id="IPR003313">
    <property type="entry name" value="AraC-bd"/>
</dbReference>
<dbReference type="SUPFAM" id="SSF51215">
    <property type="entry name" value="Regulatory protein AraC"/>
    <property type="match status" value="1"/>
</dbReference>
<keyword evidence="2" id="KW-0238">DNA-binding</keyword>
<dbReference type="PROSITE" id="PS01124">
    <property type="entry name" value="HTH_ARAC_FAMILY_2"/>
    <property type="match status" value="1"/>
</dbReference>
<name>A0A173Y390_9CLOT</name>
<dbReference type="InterPro" id="IPR018062">
    <property type="entry name" value="HTH_AraC-typ_CS"/>
</dbReference>
<dbReference type="Proteomes" id="UP000095558">
    <property type="component" value="Unassembled WGS sequence"/>
</dbReference>
<evidence type="ECO:0000259" key="4">
    <source>
        <dbReference type="PROSITE" id="PS01124"/>
    </source>
</evidence>
<dbReference type="InterPro" id="IPR020449">
    <property type="entry name" value="Tscrpt_reg_AraC-type_HTH"/>
</dbReference>
<evidence type="ECO:0000256" key="1">
    <source>
        <dbReference type="ARBA" id="ARBA00023015"/>
    </source>
</evidence>
<dbReference type="CDD" id="cd06986">
    <property type="entry name" value="cupin_MmsR-like_N"/>
    <property type="match status" value="1"/>
</dbReference>
<dbReference type="PRINTS" id="PR00032">
    <property type="entry name" value="HTHARAC"/>
</dbReference>
<evidence type="ECO:0000256" key="2">
    <source>
        <dbReference type="ARBA" id="ARBA00023125"/>
    </source>
</evidence>
<gene>
    <name evidence="5" type="primary">msmR1</name>
    <name evidence="5" type="ORF">ERS852470_00248</name>
</gene>
<dbReference type="GeneID" id="83011809"/>
<evidence type="ECO:0000313" key="5">
    <source>
        <dbReference type="EMBL" id="CUN58040.1"/>
    </source>
</evidence>
<organism evidence="5 6">
    <name type="scientific">Clostridium disporicum</name>
    <dbReference type="NCBI Taxonomy" id="84024"/>
    <lineage>
        <taxon>Bacteria</taxon>
        <taxon>Bacillati</taxon>
        <taxon>Bacillota</taxon>
        <taxon>Clostridia</taxon>
        <taxon>Eubacteriales</taxon>
        <taxon>Clostridiaceae</taxon>
        <taxon>Clostridium</taxon>
    </lineage>
</organism>
<dbReference type="OrthoDB" id="9813413at2"/>
<dbReference type="SMART" id="SM00342">
    <property type="entry name" value="HTH_ARAC"/>
    <property type="match status" value="1"/>
</dbReference>
<keyword evidence="1" id="KW-0805">Transcription regulation</keyword>
<dbReference type="InterPro" id="IPR009057">
    <property type="entry name" value="Homeodomain-like_sf"/>
</dbReference>
<dbReference type="Pfam" id="PF02311">
    <property type="entry name" value="AraC_binding"/>
    <property type="match status" value="1"/>
</dbReference>
<accession>A0A173Y390</accession>
<sequence>MTFNFSYRNPYDNIELNLYTCGHEACKSLHSYGPAIRSGHLIHIVLSGKGTYKINNTVYTLSARDAFLIYPNELIYYEADKDDPWEYIWVGLVGTKVCDYLNKTSISKSNPIFTLRDDSLLVNSINSIIDSTKIDTNKNLKILSTLYNFLFELLNEFPNTANNNKNTQQTYLEEALLYIQLNFQDNISIIDIATHLSIDRSYLHRIFKKNLNISPQEYILNLRLEKAAELLSTTSLTIGDISRSVGYNDTMLFSKTFKKHNGCTPSLYRKFNNHI</sequence>
<dbReference type="Gene3D" id="1.10.10.60">
    <property type="entry name" value="Homeodomain-like"/>
    <property type="match status" value="2"/>
</dbReference>
<dbReference type="Gene3D" id="2.60.120.280">
    <property type="entry name" value="Regulatory protein AraC"/>
    <property type="match status" value="1"/>
</dbReference>
<dbReference type="RefSeq" id="WP_042397814.1">
    <property type="nucleotide sequence ID" value="NZ_CYZV01000002.1"/>
</dbReference>
<dbReference type="InterPro" id="IPR037923">
    <property type="entry name" value="HTH-like"/>
</dbReference>
<dbReference type="SUPFAM" id="SSF46689">
    <property type="entry name" value="Homeodomain-like"/>
    <property type="match status" value="2"/>
</dbReference>
<dbReference type="Pfam" id="PF12833">
    <property type="entry name" value="HTH_18"/>
    <property type="match status" value="1"/>
</dbReference>